<dbReference type="GO" id="GO:0047661">
    <property type="term" value="F:amino-acid racemase activity"/>
    <property type="evidence" value="ECO:0007669"/>
    <property type="project" value="InterPro"/>
</dbReference>
<dbReference type="OrthoDB" id="9803739at2"/>
<dbReference type="AlphaFoldDB" id="A0A1I6UBJ0"/>
<reference evidence="3" key="1">
    <citation type="submission" date="2016-10" db="EMBL/GenBank/DDBJ databases">
        <authorList>
            <person name="Varghese N."/>
            <person name="Submissions S."/>
        </authorList>
    </citation>
    <scope>NUCLEOTIDE SEQUENCE [LARGE SCALE GENOMIC DNA]</scope>
    <source>
        <strain evidence="3">DSM 45789</strain>
    </source>
</reference>
<gene>
    <name evidence="2" type="ORF">SAMN05444972_11521</name>
</gene>
<dbReference type="RefSeq" id="WP_091839169.1">
    <property type="nucleotide sequence ID" value="NZ_FPAA01000015.1"/>
</dbReference>
<dbReference type="PANTHER" id="PTHR21198:SF7">
    <property type="entry name" value="ASPARTATE-GLUTAMATE RACEMASE FAMILY"/>
    <property type="match status" value="1"/>
</dbReference>
<accession>A0A1I6UBJ0</accession>
<dbReference type="PANTHER" id="PTHR21198">
    <property type="entry name" value="GLUTAMATE RACEMASE"/>
    <property type="match status" value="1"/>
</dbReference>
<name>A0A1I6UBJ0_9BACL</name>
<evidence type="ECO:0000313" key="2">
    <source>
        <dbReference type="EMBL" id="SFS98748.1"/>
    </source>
</evidence>
<dbReference type="InterPro" id="IPR015942">
    <property type="entry name" value="Asp/Glu/hydantoin_racemase"/>
</dbReference>
<keyword evidence="1" id="KW-0413">Isomerase</keyword>
<dbReference type="Proteomes" id="UP000198660">
    <property type="component" value="Unassembled WGS sequence"/>
</dbReference>
<protein>
    <submittedName>
        <fullName evidence="2">Aspartate racemase</fullName>
    </submittedName>
</protein>
<dbReference type="Gene3D" id="3.40.50.1860">
    <property type="match status" value="2"/>
</dbReference>
<organism evidence="2 3">
    <name type="scientific">Marininema halotolerans</name>
    <dbReference type="NCBI Taxonomy" id="1155944"/>
    <lineage>
        <taxon>Bacteria</taxon>
        <taxon>Bacillati</taxon>
        <taxon>Bacillota</taxon>
        <taxon>Bacilli</taxon>
        <taxon>Bacillales</taxon>
        <taxon>Thermoactinomycetaceae</taxon>
        <taxon>Marininema</taxon>
    </lineage>
</organism>
<proteinExistence type="predicted"/>
<dbReference type="Pfam" id="PF01177">
    <property type="entry name" value="Asp_Glu_race"/>
    <property type="match status" value="1"/>
</dbReference>
<evidence type="ECO:0000256" key="1">
    <source>
        <dbReference type="ARBA" id="ARBA00023235"/>
    </source>
</evidence>
<dbReference type="InterPro" id="IPR001920">
    <property type="entry name" value="Asp/Glu_race"/>
</dbReference>
<sequence>MSSIYRIGILAGMGPRSTAPFLEYVLDECEHQYGAQWDEDFPHMMVYSLPTPFHPKKPLDHPSMIRSLQVGMDALTSAQCAIIAIPCNVVHQYYEQLCEMTSLPLLNIIDETIGCLETTSATIGLLGTRSMIESGLYQTQLARLHRDVYWNATLQQSIDELIVATKKRGVHQETLSQWKNIEREFIQQGVSEVIIVCTDLTLYTQWTSLTMIDSTQALAKGLVKRYVKEQHLR</sequence>
<keyword evidence="3" id="KW-1185">Reference proteome</keyword>
<dbReference type="SUPFAM" id="SSF53681">
    <property type="entry name" value="Aspartate/glutamate racemase"/>
    <property type="match status" value="2"/>
</dbReference>
<dbReference type="EMBL" id="FPAA01000015">
    <property type="protein sequence ID" value="SFS98748.1"/>
    <property type="molecule type" value="Genomic_DNA"/>
</dbReference>
<evidence type="ECO:0000313" key="3">
    <source>
        <dbReference type="Proteomes" id="UP000198660"/>
    </source>
</evidence>